<reference evidence="2" key="2">
    <citation type="submission" date="2019-06" db="EMBL/GenBank/DDBJ databases">
        <title>Genomics analysis of Aphanomyces spp. identifies a new class of oomycete effector associated with host adaptation.</title>
        <authorList>
            <person name="Gaulin E."/>
        </authorList>
    </citation>
    <scope>NUCLEOTIDE SEQUENCE</scope>
    <source>
        <strain evidence="2">CBS 578.67</strain>
    </source>
</reference>
<dbReference type="AlphaFoldDB" id="A0A485KE98"/>
<organism evidence="3 4">
    <name type="scientific">Aphanomyces stellatus</name>
    <dbReference type="NCBI Taxonomy" id="120398"/>
    <lineage>
        <taxon>Eukaryota</taxon>
        <taxon>Sar</taxon>
        <taxon>Stramenopiles</taxon>
        <taxon>Oomycota</taxon>
        <taxon>Saprolegniomycetes</taxon>
        <taxon>Saprolegniales</taxon>
        <taxon>Verrucalvaceae</taxon>
        <taxon>Aphanomyces</taxon>
    </lineage>
</organism>
<sequence>MCKSELKPVVCTLSPYPPPTPPARRRLRSISCGKLPRRLCVILTFALPRSQHTHTMAYTTNHTSIRILSSVDSLSQERSNMMDRIQAMRAKLSSVGDSDMDTKMQSLPHPMPRRQTLRPLLRDVKLVASK</sequence>
<feature type="region of interest" description="Disordered" evidence="1">
    <location>
        <begin position="93"/>
        <end position="112"/>
    </location>
</feature>
<evidence type="ECO:0000313" key="4">
    <source>
        <dbReference type="Proteomes" id="UP000332933"/>
    </source>
</evidence>
<dbReference type="EMBL" id="VJMH01000503">
    <property type="protein sequence ID" value="KAF0715896.1"/>
    <property type="molecule type" value="Genomic_DNA"/>
</dbReference>
<evidence type="ECO:0000313" key="2">
    <source>
        <dbReference type="EMBL" id="KAF0715896.1"/>
    </source>
</evidence>
<proteinExistence type="predicted"/>
<protein>
    <submittedName>
        <fullName evidence="3">Aste57867_3118 protein</fullName>
    </submittedName>
</protein>
<name>A0A485KE98_9STRA</name>
<gene>
    <name evidence="3" type="primary">Aste57867_3118</name>
    <name evidence="2" type="ORF">As57867_003109</name>
    <name evidence="3" type="ORF">ASTE57867_3118</name>
</gene>
<accession>A0A485KE98</accession>
<evidence type="ECO:0000313" key="3">
    <source>
        <dbReference type="EMBL" id="VFT80294.1"/>
    </source>
</evidence>
<reference evidence="3 4" key="1">
    <citation type="submission" date="2019-03" db="EMBL/GenBank/DDBJ databases">
        <authorList>
            <person name="Gaulin E."/>
            <person name="Dumas B."/>
        </authorList>
    </citation>
    <scope>NUCLEOTIDE SEQUENCE [LARGE SCALE GENOMIC DNA]</scope>
    <source>
        <strain evidence="3">CBS 568.67</strain>
    </source>
</reference>
<dbReference type="Proteomes" id="UP000332933">
    <property type="component" value="Unassembled WGS sequence"/>
</dbReference>
<keyword evidence="4" id="KW-1185">Reference proteome</keyword>
<dbReference type="EMBL" id="CAADRA010000503">
    <property type="protein sequence ID" value="VFT80294.1"/>
    <property type="molecule type" value="Genomic_DNA"/>
</dbReference>
<evidence type="ECO:0000256" key="1">
    <source>
        <dbReference type="SAM" id="MobiDB-lite"/>
    </source>
</evidence>